<evidence type="ECO:0000256" key="2">
    <source>
        <dbReference type="SAM" id="MobiDB-lite"/>
    </source>
</evidence>
<feature type="compositionally biased region" description="Low complexity" evidence="2">
    <location>
        <begin position="1510"/>
        <end position="1524"/>
    </location>
</feature>
<dbReference type="Gene3D" id="2.10.220.10">
    <property type="entry name" value="Hormone Receptor, Insulin-like Growth Factor Receptor 1, Chain A, domain 2"/>
    <property type="match status" value="4"/>
</dbReference>
<dbReference type="Pfam" id="PF01839">
    <property type="entry name" value="FG-GAP"/>
    <property type="match status" value="1"/>
</dbReference>
<feature type="compositionally biased region" description="Low complexity" evidence="2">
    <location>
        <begin position="1532"/>
        <end position="1544"/>
    </location>
</feature>
<dbReference type="eggNOG" id="KOG3525">
    <property type="taxonomic scope" value="Eukaryota"/>
</dbReference>
<reference evidence="4" key="1">
    <citation type="submission" date="2013-04" db="EMBL/GenBank/DDBJ databases">
        <title>The Genome Sequence of Fonticula alba ATCC 38817.</title>
        <authorList>
            <consortium name="The Broad Institute Genomics Platform"/>
            <person name="Russ C."/>
            <person name="Cuomo C."/>
            <person name="Burger G."/>
            <person name="Gray M.W."/>
            <person name="Holland P.W.H."/>
            <person name="King N."/>
            <person name="Lang F.B.F."/>
            <person name="Roger A.J."/>
            <person name="Ruiz-Trillo I."/>
            <person name="Brown M."/>
            <person name="Walker B."/>
            <person name="Young S."/>
            <person name="Zeng Q."/>
            <person name="Gargeya S."/>
            <person name="Fitzgerald M."/>
            <person name="Haas B."/>
            <person name="Abouelleil A."/>
            <person name="Allen A.W."/>
            <person name="Alvarado L."/>
            <person name="Arachchi H.M."/>
            <person name="Berlin A.M."/>
            <person name="Chapman S.B."/>
            <person name="Gainer-Dewar J."/>
            <person name="Goldberg J."/>
            <person name="Griggs A."/>
            <person name="Gujja S."/>
            <person name="Hansen M."/>
            <person name="Howarth C."/>
            <person name="Imamovic A."/>
            <person name="Ireland A."/>
            <person name="Larimer J."/>
            <person name="McCowan C."/>
            <person name="Murphy C."/>
            <person name="Pearson M."/>
            <person name="Poon T.W."/>
            <person name="Priest M."/>
            <person name="Roberts A."/>
            <person name="Saif S."/>
            <person name="Shea T."/>
            <person name="Sisk P."/>
            <person name="Sykes S."/>
            <person name="Wortman J."/>
            <person name="Nusbaum C."/>
            <person name="Birren B."/>
        </authorList>
    </citation>
    <scope>NUCLEOTIDE SEQUENCE [LARGE SCALE GENOMIC DNA]</scope>
    <source>
        <strain evidence="4">ATCC 38817</strain>
    </source>
</reference>
<sequence length="2162" mass="223519">MPGSPGRVYCFNKYPFSRTAPGPMVPFPGLVTNLSIRFTSMAAVGPSCILLNEDNTSRVYISGESLVALFDDVSPPRMDPHILSIVDGLLHLRRAASNSGSIIQDTLGLDRISMLAATDLDADGLVDAVIVAPSDVLNPHGTQSLFWMSSVRLGTGQAPPMANTSLLYRLPAGFRAGHIIVGDFDGDGRASDVAVVSGTGSTVPEQVILLLTSDLAAPVHLLLADMVVDDLAMASVAVDQRQPKIARAPGLAAPGHDSLLVAHGSRVWLVPGPVRPVGGRPSDLGLLEAHGAGLLPDFPTHSDVWWSVATGDFDGDGHLDVALAHGSMGGKVLLLSQVAASPNCLCGPGARCLHEGFFDQPTCQCLDPNADPGTDFAPCEFCRPGFFRASAASLCQACHASCASCTGPTAGDCRSCPQGVLLQGGACVVSPTAPVTVTRAPPGTQAFYEATPAGGFPIPGSGFTSARAFWLAAPFQLGVDTAEAHMRIRISFMTNPSPEGVSFFSMWSSTGMVAFQDTPLQGGLKAVDHVMTNLHSQPLAKYNQKIPLVLNGANAMTCVRSNLAGLCQRIQQNDGMSVDHLTVGRLVGEPGPDAVMRVYNGPSFGNRQISNSTFTAVHWAAVDNDFGIETMVLLNDVTPGGWSPGQPNARCELLWFPFQAFDVDPVGALPAEVLLADVPCGRLIPVLSGPGAGPRPGFLLVPFMPDPSTGAVVLLLRNVATGARFRPDFPAPVPILTAGDLGYTTSTPGLGRLEAVADPLVMAPGRARLFLRTGIWLHLVDVRFDEESVLGDGRPGHGVVVTHQPAVPRHSFDRFAGGPVTMVAVNVQETGHSALALFSHLTHSGAVFRQGGAENGCGCGLLGRCVWQDNWLEGSICRLGFPGPGAATADSQPECVPQATGLLVRDLCQCLDGSPVDENHPSGDLCGGCGPGSGGSDPPIQVTGLAAERAERAGRPPGHPSQPERRVAAPDAGPSPDWPGPAARSQSATCAACSVEGCLVCQGVQCMECHLGLVLTESGRCAGRCDVADAPVVDRRKCDARGPADTWIPAQHVPLHPAWAGMEALQISRLRVAHSSEGDALPLLSSANFLHLGYTRAEDGQREHWMVSVGQLLQDGRPAEPRAVRPSEALAFMRIYCDGAAAGGSQAAGVAAVGLAAASRTRATGLPPGRPLLLPWGRPSDRPAIGHSAGRSTVQAGATATGAGRPVTWDTVPVEHISAFSQAVNLPWLGGLTAEPPAGEAIRPPGTGSFPPGLAKQAVSHVSGVTPFLLAVEAGPPSALGATHPVSVCTITGQPIGAQSHILVSRHSGLDLSDAPVDMMSTCLVATLAMPYPAEEVFLEPAALAAGLGLLAMGFVRVPPAALPGTRQDIHLLMVEGMPLLDRSPLQGCEYVLVEASPRGPGSLPHYQQTSNMANLTGMGQMLQLASIRDLIPWHPVEQPGLLWMQDAKSCIWPLDPGDRHITNVVLSLSLVDFASQAVLLRADGLPDSIVLVDLECIRLNVCQQFSDPSAGSGSGSARTTDAAGPGGSVTGQGSDSSHGSHGSATRNGYGCPMSVMESDPITGDVQLQTHDVDADGLMDYVLVHRDTGRVVFFLAQIGARGAFRRVVVLPGRMAAATGGSLPPPPDILVADVDQDGHMDVVVVDRSADGREASLTVYGRADQTEAWCPPGVEFDPVAGRCVCPGAGRFINPATGKCQCVEHAVPAGPGAVDCICPAGMQAALSACVCQPGLLPVADEATSRAISPPRCEACHGSCATCSATRPGLCAGCPAGRLLQAGACVAACSPGFGPSADGRRTPLGGSCAECDESCTACTGPGSGQCTACAPTAPQLWGGACLGVCPGGTFPETGSSMSLDTCLPCAPYCLGCGGPTGAQCTRCIEGLVLHPVHGCVSSCGRGMVLLGNQCVACSPECRHCEGSPEHCTQCPEGMLLGTTAGTCVPSCGQQEFADLATPSLARCVACHADCVSCERGPGSEHCTVCRPELAFLDLKPENVFVRPDPADPSRLQPVIGDFGVALVLNRFSVIPTLGDVAAGSLPYAPPETLARLHGLPFALAPPDSSVVSLLKVDIYSLGVLLFSLVAAARPWSDAPQADILRAVLDGKRPDVAPGTGAPVWLTDAASAAPWLAAFQQAYRQAWAADPRERPGAAALAATLAALAASS</sequence>
<dbReference type="EMBL" id="KB932218">
    <property type="protein sequence ID" value="KCV67447.1"/>
    <property type="molecule type" value="Genomic_DNA"/>
</dbReference>
<dbReference type="PROSITE" id="PS50011">
    <property type="entry name" value="PROTEIN_KINASE_DOM"/>
    <property type="match status" value="1"/>
</dbReference>
<feature type="region of interest" description="Disordered" evidence="2">
    <location>
        <begin position="949"/>
        <end position="981"/>
    </location>
</feature>
<dbReference type="InterPro" id="IPR006212">
    <property type="entry name" value="Furin_repeat"/>
</dbReference>
<dbReference type="OrthoDB" id="2374086at2759"/>
<dbReference type="SMART" id="SM00220">
    <property type="entry name" value="S_TKc"/>
    <property type="match status" value="1"/>
</dbReference>
<dbReference type="InterPro" id="IPR011009">
    <property type="entry name" value="Kinase-like_dom_sf"/>
</dbReference>
<keyword evidence="5" id="KW-1185">Reference proteome</keyword>
<dbReference type="PANTHER" id="PTHR15332">
    <property type="entry name" value="PROPROTEIN CONVERTASE SUBTILISIN_KEXIN TYPE 5-LIKE"/>
    <property type="match status" value="1"/>
</dbReference>
<dbReference type="STRING" id="691883.A0A058Z1R7"/>
<evidence type="ECO:0000313" key="5">
    <source>
        <dbReference type="Proteomes" id="UP000030693"/>
    </source>
</evidence>
<dbReference type="Gene3D" id="2.130.10.130">
    <property type="entry name" value="Integrin alpha, N-terminal"/>
    <property type="match status" value="1"/>
</dbReference>
<proteinExistence type="predicted"/>
<dbReference type="SUPFAM" id="SSF56112">
    <property type="entry name" value="Protein kinase-like (PK-like)"/>
    <property type="match status" value="1"/>
</dbReference>
<feature type="domain" description="Protein kinase" evidence="3">
    <location>
        <begin position="1827"/>
        <end position="2158"/>
    </location>
</feature>
<dbReference type="SUPFAM" id="SSF57184">
    <property type="entry name" value="Growth factor receptor domain"/>
    <property type="match status" value="3"/>
</dbReference>
<name>A0A058Z1R7_FONAL</name>
<dbReference type="SUPFAM" id="SSF69318">
    <property type="entry name" value="Integrin alpha N-terminal domain"/>
    <property type="match status" value="2"/>
</dbReference>
<dbReference type="GO" id="GO:0004672">
    <property type="term" value="F:protein kinase activity"/>
    <property type="evidence" value="ECO:0007669"/>
    <property type="project" value="InterPro"/>
</dbReference>
<accession>A0A058Z1R7</accession>
<dbReference type="InterPro" id="IPR013517">
    <property type="entry name" value="FG-GAP"/>
</dbReference>
<evidence type="ECO:0000313" key="4">
    <source>
        <dbReference type="EMBL" id="KCV67447.1"/>
    </source>
</evidence>
<dbReference type="InterPro" id="IPR028994">
    <property type="entry name" value="Integrin_alpha_N"/>
</dbReference>
<evidence type="ECO:0000259" key="3">
    <source>
        <dbReference type="PROSITE" id="PS50011"/>
    </source>
</evidence>
<protein>
    <recommendedName>
        <fullName evidence="3">Protein kinase domain-containing protein</fullName>
    </recommendedName>
</protein>
<dbReference type="RefSeq" id="XP_009498123.1">
    <property type="nucleotide sequence ID" value="XM_009499848.1"/>
</dbReference>
<keyword evidence="1" id="KW-0732">Signal</keyword>
<organism evidence="4">
    <name type="scientific">Fonticula alba</name>
    <name type="common">Slime mold</name>
    <dbReference type="NCBI Taxonomy" id="691883"/>
    <lineage>
        <taxon>Eukaryota</taxon>
        <taxon>Rotosphaerida</taxon>
        <taxon>Fonticulaceae</taxon>
        <taxon>Fonticula</taxon>
    </lineage>
</organism>
<dbReference type="Pfam" id="PF00069">
    <property type="entry name" value="Pkinase"/>
    <property type="match status" value="1"/>
</dbReference>
<dbReference type="GeneID" id="20530807"/>
<gene>
    <name evidence="4" type="ORF">H696_06082</name>
</gene>
<dbReference type="SMART" id="SM00261">
    <property type="entry name" value="FU"/>
    <property type="match status" value="7"/>
</dbReference>
<feature type="region of interest" description="Disordered" evidence="2">
    <location>
        <begin position="1508"/>
        <end position="1556"/>
    </location>
</feature>
<evidence type="ECO:0000256" key="1">
    <source>
        <dbReference type="ARBA" id="ARBA00022729"/>
    </source>
</evidence>
<dbReference type="Proteomes" id="UP000030693">
    <property type="component" value="Unassembled WGS sequence"/>
</dbReference>
<dbReference type="InterPro" id="IPR000719">
    <property type="entry name" value="Prot_kinase_dom"/>
</dbReference>
<dbReference type="Gene3D" id="1.10.510.10">
    <property type="entry name" value="Transferase(Phosphotransferase) domain 1"/>
    <property type="match status" value="1"/>
</dbReference>
<dbReference type="PANTHER" id="PTHR15332:SF175">
    <property type="entry name" value="PROPROTEIN CONVERTASE SUBTILISIN_KEXIN TYPE 5-LIKE"/>
    <property type="match status" value="1"/>
</dbReference>
<dbReference type="CDD" id="cd00064">
    <property type="entry name" value="FU"/>
    <property type="match status" value="5"/>
</dbReference>
<dbReference type="GO" id="GO:0005524">
    <property type="term" value="F:ATP binding"/>
    <property type="evidence" value="ECO:0007669"/>
    <property type="project" value="InterPro"/>
</dbReference>
<dbReference type="InterPro" id="IPR009030">
    <property type="entry name" value="Growth_fac_rcpt_cys_sf"/>
</dbReference>